<accession>A0A9W7D3K8</accession>
<protein>
    <submittedName>
        <fullName evidence="2">Unnamed protein product</fullName>
    </submittedName>
</protein>
<dbReference type="OrthoDB" id="141470at2759"/>
<reference evidence="2" key="1">
    <citation type="submission" date="2023-04" db="EMBL/GenBank/DDBJ databases">
        <title>Phytophthora fragariaefolia NBRC 109709.</title>
        <authorList>
            <person name="Ichikawa N."/>
            <person name="Sato H."/>
            <person name="Tonouchi N."/>
        </authorList>
    </citation>
    <scope>NUCLEOTIDE SEQUENCE</scope>
    <source>
        <strain evidence="2">NBRC 109709</strain>
    </source>
</reference>
<dbReference type="AlphaFoldDB" id="A0A9W7D3K8"/>
<gene>
    <name evidence="2" type="ORF">Pfra01_001966300</name>
</gene>
<dbReference type="EMBL" id="BSXT01002563">
    <property type="protein sequence ID" value="GMF49668.1"/>
    <property type="molecule type" value="Genomic_DNA"/>
</dbReference>
<feature type="compositionally biased region" description="Low complexity" evidence="1">
    <location>
        <begin position="75"/>
        <end position="87"/>
    </location>
</feature>
<evidence type="ECO:0000313" key="3">
    <source>
        <dbReference type="Proteomes" id="UP001165121"/>
    </source>
</evidence>
<feature type="region of interest" description="Disordered" evidence="1">
    <location>
        <begin position="1"/>
        <end position="144"/>
    </location>
</feature>
<proteinExistence type="predicted"/>
<organism evidence="2 3">
    <name type="scientific">Phytophthora fragariaefolia</name>
    <dbReference type="NCBI Taxonomy" id="1490495"/>
    <lineage>
        <taxon>Eukaryota</taxon>
        <taxon>Sar</taxon>
        <taxon>Stramenopiles</taxon>
        <taxon>Oomycota</taxon>
        <taxon>Peronosporomycetes</taxon>
        <taxon>Peronosporales</taxon>
        <taxon>Peronosporaceae</taxon>
        <taxon>Phytophthora</taxon>
    </lineage>
</organism>
<keyword evidence="3" id="KW-1185">Reference proteome</keyword>
<evidence type="ECO:0000313" key="2">
    <source>
        <dbReference type="EMBL" id="GMF49668.1"/>
    </source>
</evidence>
<evidence type="ECO:0000256" key="1">
    <source>
        <dbReference type="SAM" id="MobiDB-lite"/>
    </source>
</evidence>
<feature type="compositionally biased region" description="Basic residues" evidence="1">
    <location>
        <begin position="1"/>
        <end position="12"/>
    </location>
</feature>
<name>A0A9W7D3K8_9STRA</name>
<dbReference type="Proteomes" id="UP001165121">
    <property type="component" value="Unassembled WGS sequence"/>
</dbReference>
<sequence length="156" mass="16967">MPKTNSKSKKAPRATEAMPPEAIASTEECSPQAKENLPLRTPPRLNPRRWGKLQFPVWMGRRTPAKRMTSSTQMTPKSSASATSPAKAPEELSPPPEVGPDPVDYDESEPDQDREQGEVPDPNSAPQLTEQERVTHPGSPMTPKAVAAVAHVEAQI</sequence>
<comment type="caution">
    <text evidence="2">The sequence shown here is derived from an EMBL/GenBank/DDBJ whole genome shotgun (WGS) entry which is preliminary data.</text>
</comment>